<proteinExistence type="predicted"/>
<dbReference type="AlphaFoldDB" id="A0A8I5NMP7"/>
<dbReference type="PANTHER" id="PTHR12138:SF162">
    <property type="entry name" value="CHROMOSOME UNDETERMINED SCAFFOLD_275, WHOLE GENOME SHOTGUN SEQUENCE"/>
    <property type="match status" value="1"/>
</dbReference>
<dbReference type="PANTHER" id="PTHR12138">
    <property type="entry name" value="PRIMATE-EXPANDED PROTEIN FAMILY"/>
    <property type="match status" value="1"/>
</dbReference>
<keyword evidence="1" id="KW-0812">Transmembrane</keyword>
<keyword evidence="1" id="KW-0472">Membrane</keyword>
<sequence>MYLMGTSPVQLNLPFSLLFSLFLFFIFGNTILLYCPAWSAWYNHGSLQPPLTTPGLKQSSHLSLLSRQSLALLPRMKYSGEISAHFNLCLPGSSDSPALASRVAGTTGMHHHAWLISVFLVEMGFRHVGQAVLKLLTSGDPPAATSQSAVITGVSHRVQPLISP</sequence>
<name>A0A8I5NMP7_PAPAN</name>
<dbReference type="Ensembl" id="ENSPANT00000078616.1">
    <property type="protein sequence ID" value="ENSPANP00000059664.1"/>
    <property type="gene ID" value="ENSPANG00000048748.1"/>
</dbReference>
<protein>
    <submittedName>
        <fullName evidence="2">Uncharacterized protein</fullName>
    </submittedName>
</protein>
<dbReference type="PRINTS" id="PR02045">
    <property type="entry name" value="F138DOMAIN"/>
</dbReference>
<keyword evidence="3" id="KW-1185">Reference proteome</keyword>
<feature type="transmembrane region" description="Helical" evidence="1">
    <location>
        <begin position="15"/>
        <end position="35"/>
    </location>
</feature>
<reference evidence="2" key="3">
    <citation type="submission" date="2025-09" db="UniProtKB">
        <authorList>
            <consortium name="Ensembl"/>
        </authorList>
    </citation>
    <scope>IDENTIFICATION</scope>
</reference>
<accession>A0A8I5NMP7</accession>
<reference evidence="2" key="2">
    <citation type="submission" date="2025-08" db="UniProtKB">
        <authorList>
            <consortium name="Ensembl"/>
        </authorList>
    </citation>
    <scope>IDENTIFICATION</scope>
</reference>
<dbReference type="Proteomes" id="UP000028761">
    <property type="component" value="Chromosome 2"/>
</dbReference>
<dbReference type="GeneTree" id="ENSGT01120000271815"/>
<keyword evidence="1" id="KW-1133">Transmembrane helix</keyword>
<evidence type="ECO:0000313" key="3">
    <source>
        <dbReference type="Proteomes" id="UP000028761"/>
    </source>
</evidence>
<organism evidence="2 3">
    <name type="scientific">Papio anubis</name>
    <name type="common">Olive baboon</name>
    <dbReference type="NCBI Taxonomy" id="9555"/>
    <lineage>
        <taxon>Eukaryota</taxon>
        <taxon>Metazoa</taxon>
        <taxon>Chordata</taxon>
        <taxon>Craniata</taxon>
        <taxon>Vertebrata</taxon>
        <taxon>Euteleostomi</taxon>
        <taxon>Mammalia</taxon>
        <taxon>Eutheria</taxon>
        <taxon>Euarchontoglires</taxon>
        <taxon>Primates</taxon>
        <taxon>Haplorrhini</taxon>
        <taxon>Catarrhini</taxon>
        <taxon>Cercopithecidae</taxon>
        <taxon>Cercopithecinae</taxon>
        <taxon>Papio</taxon>
    </lineage>
</organism>
<evidence type="ECO:0000313" key="2">
    <source>
        <dbReference type="Ensembl" id="ENSPANP00000059664.1"/>
    </source>
</evidence>
<evidence type="ECO:0000256" key="1">
    <source>
        <dbReference type="SAM" id="Phobius"/>
    </source>
</evidence>
<reference evidence="2 3" key="1">
    <citation type="submission" date="2012-03" db="EMBL/GenBank/DDBJ databases">
        <title>Whole Genome Assembly of Papio anubis.</title>
        <authorList>
            <person name="Liu Y.L."/>
            <person name="Abraham K.A."/>
            <person name="Akbar H.A."/>
            <person name="Ali S.A."/>
            <person name="Anosike U.A."/>
            <person name="Aqrawi P.A."/>
            <person name="Arias F.A."/>
            <person name="Attaway T.A."/>
            <person name="Awwad R.A."/>
            <person name="Babu C.B."/>
            <person name="Bandaranaike D.B."/>
            <person name="Battles P.B."/>
            <person name="Bell A.B."/>
            <person name="Beltran B.B."/>
            <person name="Berhane-Mersha D.B."/>
            <person name="Bess C.B."/>
            <person name="Bickham C.B."/>
            <person name="Bolden T.B."/>
            <person name="Carter K.C."/>
            <person name="Chau D.C."/>
            <person name="Chavez A.C."/>
            <person name="Clerc-Blankenburg K.C."/>
            <person name="Coyle M.C."/>
            <person name="Dao M.D."/>
            <person name="Davila M.L.D."/>
            <person name="Davy-Carroll L.D."/>
            <person name="Denson S.D."/>
            <person name="Dinh H.D."/>
            <person name="Fernandez S.F."/>
            <person name="Fernando P.F."/>
            <person name="Forbes L.F."/>
            <person name="Francis C.F."/>
            <person name="Francisco L.F."/>
            <person name="Fu Q.F."/>
            <person name="Garcia-Iii R.G."/>
            <person name="Garrett T.G."/>
            <person name="Gross S.G."/>
            <person name="Gubbala S.G."/>
            <person name="Hirani K.H."/>
            <person name="Hogues M.H."/>
            <person name="Hollins B.H."/>
            <person name="Jackson L.J."/>
            <person name="Javaid M.J."/>
            <person name="Jhangiani S.J."/>
            <person name="Johnson A.J."/>
            <person name="Johnson B.J."/>
            <person name="Jones J.J."/>
            <person name="Joshi V.J."/>
            <person name="Kalu J.K."/>
            <person name="Khan N.K."/>
            <person name="Korchina V.K."/>
            <person name="Kovar C.K."/>
            <person name="Lago L.L."/>
            <person name="Lara F.L."/>
            <person name="Le T.-K.L."/>
            <person name="Lee S.L."/>
            <person name="Legall-Iii F.L."/>
            <person name="Lemon S.L."/>
            <person name="Liu J.L."/>
            <person name="Liu Y.-S.L."/>
            <person name="Liyanage D.L."/>
            <person name="Lopez J.L."/>
            <person name="Lorensuhewa L.L."/>
            <person name="Mata R.M."/>
            <person name="Mathew T.M."/>
            <person name="Mercado C.M."/>
            <person name="Mercado I.M."/>
            <person name="Morales K.M."/>
            <person name="Morgan M.M."/>
            <person name="Munidasa M.M."/>
            <person name="Ngo D.N."/>
            <person name="Nguyen L.N."/>
            <person name="Nguyen T.N."/>
            <person name="Nguyen N.N."/>
            <person name="Obregon M.O."/>
            <person name="Okwuonu G.O."/>
            <person name="Ongeri F.O."/>
            <person name="Onwere C.O."/>
            <person name="Osifeso I.O."/>
            <person name="Parra A.P."/>
            <person name="Patil S.P."/>
            <person name="Perez A.P."/>
            <person name="Perez Y.P."/>
            <person name="Pham C.P."/>
            <person name="Pu L.-L.P."/>
            <person name="Puazo M.P."/>
            <person name="Quiroz J.Q."/>
            <person name="Rouhana J.R."/>
            <person name="Ruiz M.R."/>
            <person name="Ruiz S.-J.R."/>
            <person name="Saada N.S."/>
            <person name="Santibanez J.S."/>
            <person name="Scheel M.S."/>
            <person name="Schneider B.S."/>
            <person name="Simmons D.S."/>
            <person name="Sisson I.S."/>
            <person name="Tang L.-Y.T."/>
            <person name="Thornton R.T."/>
            <person name="Tisius J.T."/>
            <person name="Toledanes G.T."/>
            <person name="Trejos Z.T."/>
            <person name="Usmani K.U."/>
            <person name="Varghese R.V."/>
            <person name="Vattathil S.V."/>
            <person name="Vee V.V."/>
            <person name="Walker D.W."/>
            <person name="Weissenberger G.W."/>
            <person name="White C.W."/>
            <person name="Williams A.W."/>
            <person name="Woodworth J.W."/>
            <person name="Wright R.W."/>
            <person name="Zhu Y.Z."/>
            <person name="Han Y.H."/>
            <person name="Newsham I.N."/>
            <person name="Nazareth L.N."/>
            <person name="Worley K.W."/>
            <person name="Muzny D.M."/>
            <person name="Rogers J.R."/>
            <person name="Gibbs R.G."/>
        </authorList>
    </citation>
    <scope>NUCLEOTIDE SEQUENCE [LARGE SCALE GENOMIC DNA]</scope>
</reference>